<feature type="compositionally biased region" description="Basic residues" evidence="4">
    <location>
        <begin position="379"/>
        <end position="388"/>
    </location>
</feature>
<feature type="region of interest" description="Disordered" evidence="4">
    <location>
        <begin position="344"/>
        <end position="388"/>
    </location>
</feature>
<dbReference type="EC" id="4.3.2.9" evidence="1"/>
<dbReference type="CDD" id="cd06661">
    <property type="entry name" value="GGCT_like"/>
    <property type="match status" value="1"/>
</dbReference>
<keyword evidence="2" id="KW-0456">Lyase</keyword>
<reference evidence="5" key="1">
    <citation type="submission" date="2021-01" db="EMBL/GenBank/DDBJ databases">
        <authorList>
            <person name="Corre E."/>
            <person name="Pelletier E."/>
            <person name="Niang G."/>
            <person name="Scheremetjew M."/>
            <person name="Finn R."/>
            <person name="Kale V."/>
            <person name="Holt S."/>
            <person name="Cochrane G."/>
            <person name="Meng A."/>
            <person name="Brown T."/>
            <person name="Cohen L."/>
        </authorList>
    </citation>
    <scope>NUCLEOTIDE SEQUENCE</scope>
    <source>
        <strain evidence="5">CCMP 410</strain>
    </source>
</reference>
<gene>
    <name evidence="5" type="ORF">GOCE00092_LOCUS9593</name>
</gene>
<dbReference type="PANTHER" id="PTHR12935">
    <property type="entry name" value="GAMMA-GLUTAMYLCYCLOTRANSFERASE"/>
    <property type="match status" value="1"/>
</dbReference>
<evidence type="ECO:0000256" key="4">
    <source>
        <dbReference type="SAM" id="MobiDB-lite"/>
    </source>
</evidence>
<organism evidence="5">
    <name type="scientific">Grammatophora oceanica</name>
    <dbReference type="NCBI Taxonomy" id="210454"/>
    <lineage>
        <taxon>Eukaryota</taxon>
        <taxon>Sar</taxon>
        <taxon>Stramenopiles</taxon>
        <taxon>Ochrophyta</taxon>
        <taxon>Bacillariophyta</taxon>
        <taxon>Fragilariophyceae</taxon>
        <taxon>Fragilariophycidae</taxon>
        <taxon>Rhabdonematales</taxon>
        <taxon>Grammatophoraceae</taxon>
        <taxon>Grammatophora</taxon>
    </lineage>
</organism>
<feature type="compositionally biased region" description="Acidic residues" evidence="4">
    <location>
        <begin position="111"/>
        <end position="121"/>
    </location>
</feature>
<feature type="region of interest" description="Disordered" evidence="4">
    <location>
        <begin position="102"/>
        <end position="129"/>
    </location>
</feature>
<evidence type="ECO:0000313" key="5">
    <source>
        <dbReference type="EMBL" id="CAD9280683.1"/>
    </source>
</evidence>
<dbReference type="PANTHER" id="PTHR12935:SF0">
    <property type="entry name" value="GAMMA-GLUTAMYLCYCLOTRANSFERASE"/>
    <property type="match status" value="1"/>
</dbReference>
<dbReference type="GO" id="GO:0003839">
    <property type="term" value="F:gamma-glutamylcyclotransferase activity"/>
    <property type="evidence" value="ECO:0007669"/>
    <property type="project" value="UniProtKB-EC"/>
</dbReference>
<dbReference type="EMBL" id="HBGK01019022">
    <property type="protein sequence ID" value="CAD9280683.1"/>
    <property type="molecule type" value="Transcribed_RNA"/>
</dbReference>
<dbReference type="InterPro" id="IPR013024">
    <property type="entry name" value="GGCT-like"/>
</dbReference>
<dbReference type="InterPro" id="IPR036568">
    <property type="entry name" value="GGCT-like_sf"/>
</dbReference>
<dbReference type="InterPro" id="IPR017939">
    <property type="entry name" value="G-Glutamylcylcotransferase"/>
</dbReference>
<sequence>MEHSNDSSSNEGSVYYFGYGPMVHPTVRHRRGVKVMNEQAAILTDHRLTFAYGGVASVVKQRGYDVHGIVMQCQSTSDWEKLKESEGGYYATELEVFPYGASNSSDRCEFSPEDDDDDSDDDSSRSGATAPVQPIRAHVFVMLDFDAEKLEKPLERLPQERYLRLIATGMQKYGLDEDYISYSIMGVPFKPSRKPGNYATFPVLPELLDDASPPPKISLQRYKRLCNSEQVDRTVHLFFIVGRHVVLIRNHEPGHPGATWFLHNGFGRDDVTFYLHQTHVDSDIVPCETAEDVTPSTQAWAENLLCESIAFGLTAHKVMEVVEDDDEGDAEDVEQLLAMLLTPSSSHAAATTDSCEKAKSESKSRSRRTPGVLKMMMRGMRKRRTKPL</sequence>
<feature type="active site" description="Proton acceptor" evidence="3">
    <location>
        <position position="86"/>
    </location>
</feature>
<feature type="compositionally biased region" description="Basic and acidic residues" evidence="4">
    <location>
        <begin position="354"/>
        <end position="364"/>
    </location>
</feature>
<feature type="compositionally biased region" description="Polar residues" evidence="4">
    <location>
        <begin position="344"/>
        <end position="353"/>
    </location>
</feature>
<accession>A0A7S1UWI2</accession>
<name>A0A7S1UWI2_9STRA</name>
<dbReference type="SUPFAM" id="SSF110857">
    <property type="entry name" value="Gamma-glutamyl cyclotransferase-like"/>
    <property type="match status" value="1"/>
</dbReference>
<evidence type="ECO:0000256" key="1">
    <source>
        <dbReference type="ARBA" id="ARBA00012346"/>
    </source>
</evidence>
<protein>
    <recommendedName>
        <fullName evidence="1">gamma-glutamylcyclotransferase</fullName>
        <ecNumber evidence="1">4.3.2.9</ecNumber>
    </recommendedName>
</protein>
<dbReference type="AlphaFoldDB" id="A0A7S1UWI2"/>
<dbReference type="Gene3D" id="3.10.490.10">
    <property type="entry name" value="Gamma-glutamyl cyclotransferase-like"/>
    <property type="match status" value="1"/>
</dbReference>
<evidence type="ECO:0000256" key="2">
    <source>
        <dbReference type="ARBA" id="ARBA00023239"/>
    </source>
</evidence>
<evidence type="ECO:0000256" key="3">
    <source>
        <dbReference type="PIRSR" id="PIRSR617939-1"/>
    </source>
</evidence>
<proteinExistence type="predicted"/>